<feature type="signal peptide" evidence="7">
    <location>
        <begin position="1"/>
        <end position="19"/>
    </location>
</feature>
<feature type="domain" description="Cystatin fetuin-A-type" evidence="8">
    <location>
        <begin position="20"/>
        <end position="132"/>
    </location>
</feature>
<dbReference type="SUPFAM" id="SSF54403">
    <property type="entry name" value="Cystatin/monellin"/>
    <property type="match status" value="2"/>
</dbReference>
<name>A0A8C6XS61_NAJNA</name>
<keyword evidence="6" id="KW-0325">Glycoprotein</keyword>
<reference evidence="9" key="2">
    <citation type="submission" date="2025-09" db="UniProtKB">
        <authorList>
            <consortium name="Ensembl"/>
        </authorList>
    </citation>
    <scope>IDENTIFICATION</scope>
</reference>
<dbReference type="SMART" id="SM00043">
    <property type="entry name" value="CY"/>
    <property type="match status" value="2"/>
</dbReference>
<dbReference type="PANTHER" id="PTHR13814">
    <property type="entry name" value="FETUIN"/>
    <property type="match status" value="1"/>
</dbReference>
<dbReference type="Ensembl" id="ENSNNAT00000018489.1">
    <property type="protein sequence ID" value="ENSNNAP00000017610.1"/>
    <property type="gene ID" value="ENSNNAG00000011795.1"/>
</dbReference>
<accession>A0A8C6XS61</accession>
<organism evidence="9 10">
    <name type="scientific">Naja naja</name>
    <name type="common">Indian cobra</name>
    <dbReference type="NCBI Taxonomy" id="35670"/>
    <lineage>
        <taxon>Eukaryota</taxon>
        <taxon>Metazoa</taxon>
        <taxon>Chordata</taxon>
        <taxon>Craniata</taxon>
        <taxon>Vertebrata</taxon>
        <taxon>Euteleostomi</taxon>
        <taxon>Lepidosauria</taxon>
        <taxon>Squamata</taxon>
        <taxon>Bifurcata</taxon>
        <taxon>Unidentata</taxon>
        <taxon>Episquamata</taxon>
        <taxon>Toxicofera</taxon>
        <taxon>Serpentes</taxon>
        <taxon>Colubroidea</taxon>
        <taxon>Elapidae</taxon>
        <taxon>Elapinae</taxon>
        <taxon>Naja</taxon>
    </lineage>
</organism>
<keyword evidence="2" id="KW-0964">Secreted</keyword>
<protein>
    <recommendedName>
        <fullName evidence="8">Cystatin fetuin-A-type domain-containing protein</fullName>
    </recommendedName>
</protein>
<reference evidence="9" key="1">
    <citation type="submission" date="2025-08" db="UniProtKB">
        <authorList>
            <consortium name="Ensembl"/>
        </authorList>
    </citation>
    <scope>IDENTIFICATION</scope>
</reference>
<keyword evidence="5" id="KW-1015">Disulfide bond</keyword>
<evidence type="ECO:0000313" key="9">
    <source>
        <dbReference type="Ensembl" id="ENSNNAP00000017610.1"/>
    </source>
</evidence>
<dbReference type="Proteomes" id="UP000694559">
    <property type="component" value="Unplaced"/>
</dbReference>
<evidence type="ECO:0000256" key="1">
    <source>
        <dbReference type="ARBA" id="ARBA00004613"/>
    </source>
</evidence>
<dbReference type="Pfam" id="PF00031">
    <property type="entry name" value="Cystatin"/>
    <property type="match status" value="1"/>
</dbReference>
<evidence type="ECO:0000256" key="7">
    <source>
        <dbReference type="SAM" id="SignalP"/>
    </source>
</evidence>
<keyword evidence="3 7" id="KW-0732">Signal</keyword>
<feature type="chain" id="PRO_5034912123" description="Cystatin fetuin-A-type domain-containing protein" evidence="7">
    <location>
        <begin position="20"/>
        <end position="347"/>
    </location>
</feature>
<evidence type="ECO:0000256" key="2">
    <source>
        <dbReference type="ARBA" id="ARBA00022525"/>
    </source>
</evidence>
<dbReference type="GO" id="GO:0004869">
    <property type="term" value="F:cysteine-type endopeptidase inhibitor activity"/>
    <property type="evidence" value="ECO:0007669"/>
    <property type="project" value="InterPro"/>
</dbReference>
<dbReference type="InterPro" id="IPR050735">
    <property type="entry name" value="Kininogen_Fetuin_HRG"/>
</dbReference>
<dbReference type="PROSITE" id="PS51529">
    <property type="entry name" value="CYSTATIN_FETUIN_A"/>
    <property type="match status" value="2"/>
</dbReference>
<evidence type="ECO:0000256" key="4">
    <source>
        <dbReference type="ARBA" id="ARBA00022737"/>
    </source>
</evidence>
<dbReference type="InterPro" id="IPR046350">
    <property type="entry name" value="Cystatin_sf"/>
</dbReference>
<keyword evidence="10" id="KW-1185">Reference proteome</keyword>
<dbReference type="InterPro" id="IPR025760">
    <property type="entry name" value="Cystatin_Fetuin_A"/>
</dbReference>
<dbReference type="InterPro" id="IPR000010">
    <property type="entry name" value="Cystatin_dom"/>
</dbReference>
<evidence type="ECO:0000256" key="6">
    <source>
        <dbReference type="ARBA" id="ARBA00023180"/>
    </source>
</evidence>
<evidence type="ECO:0000313" key="10">
    <source>
        <dbReference type="Proteomes" id="UP000694559"/>
    </source>
</evidence>
<comment type="subcellular location">
    <subcellularLocation>
        <location evidence="1">Secreted</location>
    </subcellularLocation>
</comment>
<sequence length="347" mass="39051">MNSLVTLVLLGQIIGCTFSVSLLRKFDCNGEEAEELAKVAVKFINEHNLHGYKQTLNIIKEIDVRAPRPKPNVEKVVEIYLNLLETKCHVMDPTPVEKCTVRQQHEHAVEAECDVRLLSDEDVVKVVASKCHSEADSVENVRQKCPKCPILIPLNDPHVVQSVEYVLRKYNEEHPEHVFEVLEISRGQHKYDPEAFYVEFAIVETNCSAQEAHDDHHDCHPKAAGEARAGFCRATVFRSHADLEKPKDELYESDCVIFDVKVGHSHTHLIEHHFGKNIPSPGHNNTILDLVHSHNHTSASHESNSHEHVAATEVVAPVAKREAPTAVSHDHTHATKLCPGRVHHFKV</sequence>
<evidence type="ECO:0000256" key="5">
    <source>
        <dbReference type="ARBA" id="ARBA00023157"/>
    </source>
</evidence>
<dbReference type="OrthoDB" id="8780871at2759"/>
<dbReference type="GO" id="GO:0072562">
    <property type="term" value="C:blood microparticle"/>
    <property type="evidence" value="ECO:0007669"/>
    <property type="project" value="TreeGrafter"/>
</dbReference>
<evidence type="ECO:0000259" key="8">
    <source>
        <dbReference type="PROSITE" id="PS51529"/>
    </source>
</evidence>
<keyword evidence="4" id="KW-0677">Repeat</keyword>
<proteinExistence type="predicted"/>
<evidence type="ECO:0000256" key="3">
    <source>
        <dbReference type="ARBA" id="ARBA00022729"/>
    </source>
</evidence>
<dbReference type="Gene3D" id="3.10.450.10">
    <property type="match status" value="2"/>
</dbReference>
<dbReference type="CDD" id="cd00042">
    <property type="entry name" value="CY"/>
    <property type="match status" value="1"/>
</dbReference>
<dbReference type="AlphaFoldDB" id="A0A8C6XS61"/>
<dbReference type="GO" id="GO:0031012">
    <property type="term" value="C:extracellular matrix"/>
    <property type="evidence" value="ECO:0007669"/>
    <property type="project" value="TreeGrafter"/>
</dbReference>
<dbReference type="GeneTree" id="ENSGT00950000182930"/>
<feature type="domain" description="Cystatin fetuin-A-type" evidence="8">
    <location>
        <begin position="143"/>
        <end position="256"/>
    </location>
</feature>
<dbReference type="FunFam" id="3.10.450.10:FF:000002">
    <property type="entry name" value="Kininogen 1"/>
    <property type="match status" value="1"/>
</dbReference>
<dbReference type="OMA" id="HNDTHAS"/>
<dbReference type="PANTHER" id="PTHR13814:SF6">
    <property type="entry name" value="ALPHA-2-HS-GLYCOPROTEIN"/>
    <property type="match status" value="1"/>
</dbReference>